<keyword evidence="2" id="KW-1185">Reference proteome</keyword>
<accession>A0ABU7JTR2</accession>
<evidence type="ECO:0000313" key="2">
    <source>
        <dbReference type="Proteomes" id="UP001331936"/>
    </source>
</evidence>
<reference evidence="1 2" key="1">
    <citation type="submission" date="2023-08" db="EMBL/GenBank/DDBJ databases">
        <authorList>
            <person name="Girao M."/>
            <person name="Carvalho M.F."/>
        </authorList>
    </citation>
    <scope>NUCLEOTIDE SEQUENCE [LARGE SCALE GENOMIC DNA]</scope>
    <source>
        <strain evidence="1 2">CC-R104</strain>
    </source>
</reference>
<organism evidence="1 2">
    <name type="scientific">Rhodococcus chondri</name>
    <dbReference type="NCBI Taxonomy" id="3065941"/>
    <lineage>
        <taxon>Bacteria</taxon>
        <taxon>Bacillati</taxon>
        <taxon>Actinomycetota</taxon>
        <taxon>Actinomycetes</taxon>
        <taxon>Mycobacteriales</taxon>
        <taxon>Nocardiaceae</taxon>
        <taxon>Rhodococcus</taxon>
    </lineage>
</organism>
<sequence>MNTNIVGEDRLGAGLARTHGLFNVVGGLWPLLHRRSFEALFGPKQDRWLMYTVAGLLVGNGMVQLKAEDTLEGRRHARRVGVATAATLLAVDLVYVPAGRIPKTYLLDAAGEAALLAAWGWHARSRA</sequence>
<evidence type="ECO:0000313" key="1">
    <source>
        <dbReference type="EMBL" id="MEE2033421.1"/>
    </source>
</evidence>
<protein>
    <submittedName>
        <fullName evidence="1">Uncharacterized protein</fullName>
    </submittedName>
</protein>
<name>A0ABU7JTR2_9NOCA</name>
<comment type="caution">
    <text evidence="1">The sequence shown here is derived from an EMBL/GenBank/DDBJ whole genome shotgun (WGS) entry which is preliminary data.</text>
</comment>
<gene>
    <name evidence="1" type="ORF">Q8814_15065</name>
</gene>
<proteinExistence type="predicted"/>
<dbReference type="EMBL" id="JAUZMZ010000082">
    <property type="protein sequence ID" value="MEE2033421.1"/>
    <property type="molecule type" value="Genomic_DNA"/>
</dbReference>
<dbReference type="RefSeq" id="WP_330152827.1">
    <property type="nucleotide sequence ID" value="NZ_JAUZMZ010000082.1"/>
</dbReference>
<dbReference type="Proteomes" id="UP001331936">
    <property type="component" value="Unassembled WGS sequence"/>
</dbReference>